<protein>
    <submittedName>
        <fullName evidence="4">3-oxoacyl-ACP reductase</fullName>
    </submittedName>
</protein>
<dbReference type="EMBL" id="BROH01000001">
    <property type="protein sequence ID" value="GKY86562.1"/>
    <property type="molecule type" value="Genomic_DNA"/>
</dbReference>
<dbReference type="Pfam" id="PF13561">
    <property type="entry name" value="adh_short_C2"/>
    <property type="match status" value="1"/>
</dbReference>
<keyword evidence="5" id="KW-1185">Reference proteome</keyword>
<dbReference type="CDD" id="cd05233">
    <property type="entry name" value="SDR_c"/>
    <property type="match status" value="1"/>
</dbReference>
<dbReference type="InterPro" id="IPR057326">
    <property type="entry name" value="KR_dom"/>
</dbReference>
<feature type="domain" description="Ketoreductase" evidence="3">
    <location>
        <begin position="12"/>
        <end position="193"/>
    </location>
</feature>
<proteinExistence type="inferred from homology"/>
<organism evidence="4 5">
    <name type="scientific">Sinisalibacter aestuarii</name>
    <dbReference type="NCBI Taxonomy" id="2949426"/>
    <lineage>
        <taxon>Bacteria</taxon>
        <taxon>Pseudomonadati</taxon>
        <taxon>Pseudomonadota</taxon>
        <taxon>Alphaproteobacteria</taxon>
        <taxon>Rhodobacterales</taxon>
        <taxon>Roseobacteraceae</taxon>
        <taxon>Sinisalibacter</taxon>
    </lineage>
</organism>
<evidence type="ECO:0000313" key="5">
    <source>
        <dbReference type="Proteomes" id="UP001144205"/>
    </source>
</evidence>
<dbReference type="PRINTS" id="PR00081">
    <property type="entry name" value="GDHRDH"/>
</dbReference>
<sequence length="255" mass="26926">MTKAIFPDLEGASVFITGGGSGIGAALVDGFLAQGARVAFIDRDDASGFVQEMAKKHGLEPLFLPGDLTDIASLQDAIATAAQAHGDVTVLVNNVANDVRHDTLTMTPEEWDANQAVNLRPVMFATQAVVPGMRRAGGGRIVNYASVAFMMGNADYPSYAAAKAAIMGLTRAHAREFGPDNIRVNAIAPGWTMTEKQRALWVTPETFGPYLDRQCLRREVLPEDLVGPTLFLASAASTVITGQLVPVDAGVVVTG</sequence>
<dbReference type="RefSeq" id="WP_281840526.1">
    <property type="nucleotide sequence ID" value="NZ_BROH01000001.1"/>
</dbReference>
<accession>A0ABQ5LNH8</accession>
<gene>
    <name evidence="4" type="ORF">STA1M1_04310</name>
</gene>
<dbReference type="PROSITE" id="PS00061">
    <property type="entry name" value="ADH_SHORT"/>
    <property type="match status" value="1"/>
</dbReference>
<comment type="similarity">
    <text evidence="1">Belongs to the short-chain dehydrogenases/reductases (SDR) family.</text>
</comment>
<evidence type="ECO:0000259" key="3">
    <source>
        <dbReference type="SMART" id="SM00822"/>
    </source>
</evidence>
<dbReference type="Proteomes" id="UP001144205">
    <property type="component" value="Unassembled WGS sequence"/>
</dbReference>
<dbReference type="PANTHER" id="PTHR42760">
    <property type="entry name" value="SHORT-CHAIN DEHYDROGENASES/REDUCTASES FAMILY MEMBER"/>
    <property type="match status" value="1"/>
</dbReference>
<dbReference type="SUPFAM" id="SSF51735">
    <property type="entry name" value="NAD(P)-binding Rossmann-fold domains"/>
    <property type="match status" value="1"/>
</dbReference>
<evidence type="ECO:0000313" key="4">
    <source>
        <dbReference type="EMBL" id="GKY86562.1"/>
    </source>
</evidence>
<dbReference type="InterPro" id="IPR036291">
    <property type="entry name" value="NAD(P)-bd_dom_sf"/>
</dbReference>
<comment type="caution">
    <text evidence="4">The sequence shown here is derived from an EMBL/GenBank/DDBJ whole genome shotgun (WGS) entry which is preliminary data.</text>
</comment>
<dbReference type="SMART" id="SM00822">
    <property type="entry name" value="PKS_KR"/>
    <property type="match status" value="1"/>
</dbReference>
<dbReference type="Gene3D" id="3.40.50.720">
    <property type="entry name" value="NAD(P)-binding Rossmann-like Domain"/>
    <property type="match status" value="1"/>
</dbReference>
<dbReference type="PRINTS" id="PR00080">
    <property type="entry name" value="SDRFAMILY"/>
</dbReference>
<dbReference type="InterPro" id="IPR020904">
    <property type="entry name" value="Sc_DH/Rdtase_CS"/>
</dbReference>
<reference evidence="4" key="1">
    <citation type="journal article" date="2023" name="Int. J. Syst. Evol. Microbiol.">
        <title>Sinisalibacter aestuarii sp. nov., isolated from estuarine sediment of the Arakawa River.</title>
        <authorList>
            <person name="Arafat S.T."/>
            <person name="Hirano S."/>
            <person name="Sato A."/>
            <person name="Takeuchi K."/>
            <person name="Yasuda T."/>
            <person name="Terahara T."/>
            <person name="Hamada M."/>
            <person name="Kobayashi T."/>
        </authorList>
    </citation>
    <scope>NUCLEOTIDE SEQUENCE</scope>
    <source>
        <strain evidence="4">B-399</strain>
    </source>
</reference>
<name>A0ABQ5LNH8_9RHOB</name>
<keyword evidence="2" id="KW-0560">Oxidoreductase</keyword>
<dbReference type="PANTHER" id="PTHR42760:SF133">
    <property type="entry name" value="3-OXOACYL-[ACYL-CARRIER-PROTEIN] REDUCTASE"/>
    <property type="match status" value="1"/>
</dbReference>
<evidence type="ECO:0000256" key="2">
    <source>
        <dbReference type="ARBA" id="ARBA00023002"/>
    </source>
</evidence>
<evidence type="ECO:0000256" key="1">
    <source>
        <dbReference type="ARBA" id="ARBA00006484"/>
    </source>
</evidence>
<dbReference type="InterPro" id="IPR002347">
    <property type="entry name" value="SDR_fam"/>
</dbReference>